<dbReference type="GO" id="GO:0043531">
    <property type="term" value="F:ADP binding"/>
    <property type="evidence" value="ECO:0007669"/>
    <property type="project" value="InterPro"/>
</dbReference>
<name>A0A4P6JR79_KTERU</name>
<reference evidence="1 2" key="1">
    <citation type="submission" date="2019-01" db="EMBL/GenBank/DDBJ databases">
        <title>Ktedonosporobacter rubrisoli SCAWS-G2.</title>
        <authorList>
            <person name="Huang Y."/>
            <person name="Yan B."/>
        </authorList>
    </citation>
    <scope>NUCLEOTIDE SEQUENCE [LARGE SCALE GENOMIC DNA]</scope>
    <source>
        <strain evidence="1 2">SCAWS-G2</strain>
    </source>
</reference>
<sequence length="381" mass="43182">MVCSTLAESFFYRPGSYFKAFASRLSRKLGNVCAGSGGLTGCGKTQIALEFAYRFRDEYQEIIWLRADSYKNLIQDILSVLEKIYHKKLSAQDLPQAIELAERWLNQEQKRLLVLDGVKDLSLFKLFHPDAYTGHILMTCNTRVTDRACSFIHLVSVEDMDFEEGALMLLRYIESGGASQCSLKDFSTEQIAQAKLIVQEHWGLPLGIAQAGAYIKETACSLREYLLCYQQHRHDLLHFHGQAMADPAPSVATAILRQAAVIERENPLAITFIRLCATLTHYALPEELVINTIPLLDPTVQTTKHSLLAFHAMLKSLIFVYFLRRDLKTRALYLHPLVLDVLRAQMSVQQCHHYTELAARLVQHLPLLDRSGRYKGAAVKI</sequence>
<evidence type="ECO:0000313" key="1">
    <source>
        <dbReference type="EMBL" id="QBD77700.1"/>
    </source>
</evidence>
<proteinExistence type="predicted"/>
<evidence type="ECO:0000313" key="2">
    <source>
        <dbReference type="Proteomes" id="UP000290365"/>
    </source>
</evidence>
<organism evidence="1 2">
    <name type="scientific">Ktedonosporobacter rubrisoli</name>
    <dbReference type="NCBI Taxonomy" id="2509675"/>
    <lineage>
        <taxon>Bacteria</taxon>
        <taxon>Bacillati</taxon>
        <taxon>Chloroflexota</taxon>
        <taxon>Ktedonobacteria</taxon>
        <taxon>Ktedonobacterales</taxon>
        <taxon>Ktedonosporobacteraceae</taxon>
        <taxon>Ktedonosporobacter</taxon>
    </lineage>
</organism>
<dbReference type="PANTHER" id="PTHR35205:SF1">
    <property type="entry name" value="ZU5 DOMAIN-CONTAINING PROTEIN"/>
    <property type="match status" value="1"/>
</dbReference>
<dbReference type="Proteomes" id="UP000290365">
    <property type="component" value="Chromosome"/>
</dbReference>
<dbReference type="OrthoDB" id="136988at2"/>
<dbReference type="SUPFAM" id="SSF52540">
    <property type="entry name" value="P-loop containing nucleoside triphosphate hydrolases"/>
    <property type="match status" value="1"/>
</dbReference>
<dbReference type="PANTHER" id="PTHR35205">
    <property type="entry name" value="NB-ARC AND TPR DOMAIN PROTEIN"/>
    <property type="match status" value="1"/>
</dbReference>
<protein>
    <submittedName>
        <fullName evidence="1">Uncharacterized protein</fullName>
    </submittedName>
</protein>
<dbReference type="InterPro" id="IPR027417">
    <property type="entry name" value="P-loop_NTPase"/>
</dbReference>
<dbReference type="Gene3D" id="3.40.50.300">
    <property type="entry name" value="P-loop containing nucleotide triphosphate hydrolases"/>
    <property type="match status" value="1"/>
</dbReference>
<accession>A0A4P6JR79</accession>
<gene>
    <name evidence="1" type="ORF">EPA93_17560</name>
</gene>
<dbReference type="KEGG" id="kbs:EPA93_17560"/>
<dbReference type="EMBL" id="CP035758">
    <property type="protein sequence ID" value="QBD77700.1"/>
    <property type="molecule type" value="Genomic_DNA"/>
</dbReference>
<keyword evidence="2" id="KW-1185">Reference proteome</keyword>
<dbReference type="AlphaFoldDB" id="A0A4P6JR79"/>